<organism evidence="2 3">
    <name type="scientific">Mycena alexandri</name>
    <dbReference type="NCBI Taxonomy" id="1745969"/>
    <lineage>
        <taxon>Eukaryota</taxon>
        <taxon>Fungi</taxon>
        <taxon>Dikarya</taxon>
        <taxon>Basidiomycota</taxon>
        <taxon>Agaricomycotina</taxon>
        <taxon>Agaricomycetes</taxon>
        <taxon>Agaricomycetidae</taxon>
        <taxon>Agaricales</taxon>
        <taxon>Marasmiineae</taxon>
        <taxon>Mycenaceae</taxon>
        <taxon>Mycena</taxon>
    </lineage>
</organism>
<feature type="region of interest" description="Disordered" evidence="1">
    <location>
        <begin position="1"/>
        <end position="41"/>
    </location>
</feature>
<dbReference type="Proteomes" id="UP001218188">
    <property type="component" value="Unassembled WGS sequence"/>
</dbReference>
<accession>A0AAD6RZU1</accession>
<feature type="compositionally biased region" description="Pro residues" evidence="1">
    <location>
        <begin position="117"/>
        <end position="129"/>
    </location>
</feature>
<feature type="compositionally biased region" description="Polar residues" evidence="1">
    <location>
        <begin position="20"/>
        <end position="35"/>
    </location>
</feature>
<feature type="compositionally biased region" description="Low complexity" evidence="1">
    <location>
        <begin position="90"/>
        <end position="105"/>
    </location>
</feature>
<dbReference type="AlphaFoldDB" id="A0AAD6RZU1"/>
<evidence type="ECO:0000313" key="2">
    <source>
        <dbReference type="EMBL" id="KAJ7018631.1"/>
    </source>
</evidence>
<proteinExistence type="predicted"/>
<gene>
    <name evidence="2" type="ORF">C8F04DRAFT_1277416</name>
</gene>
<name>A0AAD6RZU1_9AGAR</name>
<keyword evidence="3" id="KW-1185">Reference proteome</keyword>
<evidence type="ECO:0000256" key="1">
    <source>
        <dbReference type="SAM" id="MobiDB-lite"/>
    </source>
</evidence>
<dbReference type="EMBL" id="JARJCM010000330">
    <property type="protein sequence ID" value="KAJ7018631.1"/>
    <property type="molecule type" value="Genomic_DNA"/>
</dbReference>
<protein>
    <submittedName>
        <fullName evidence="2">Uncharacterized protein</fullName>
    </submittedName>
</protein>
<reference evidence="2" key="1">
    <citation type="submission" date="2023-03" db="EMBL/GenBank/DDBJ databases">
        <title>Massive genome expansion in bonnet fungi (Mycena s.s.) driven by repeated elements and novel gene families across ecological guilds.</title>
        <authorList>
            <consortium name="Lawrence Berkeley National Laboratory"/>
            <person name="Harder C.B."/>
            <person name="Miyauchi S."/>
            <person name="Viragh M."/>
            <person name="Kuo A."/>
            <person name="Thoen E."/>
            <person name="Andreopoulos B."/>
            <person name="Lu D."/>
            <person name="Skrede I."/>
            <person name="Drula E."/>
            <person name="Henrissat B."/>
            <person name="Morin E."/>
            <person name="Kohler A."/>
            <person name="Barry K."/>
            <person name="LaButti K."/>
            <person name="Morin E."/>
            <person name="Salamov A."/>
            <person name="Lipzen A."/>
            <person name="Mereny Z."/>
            <person name="Hegedus B."/>
            <person name="Baldrian P."/>
            <person name="Stursova M."/>
            <person name="Weitz H."/>
            <person name="Taylor A."/>
            <person name="Grigoriev I.V."/>
            <person name="Nagy L.G."/>
            <person name="Martin F."/>
            <person name="Kauserud H."/>
        </authorList>
    </citation>
    <scope>NUCLEOTIDE SEQUENCE</scope>
    <source>
        <strain evidence="2">CBHHK200</strain>
    </source>
</reference>
<sequence>MKPADTPGAPHLTPTHRQRSTAPTQRTSALPQQLPATPPRAHLLPNLDIYLLDDPPAFRRPHPAFRQPTRPSAVPTHLGPAAPGSHALHRQAPTSTQQSRSRQQAGHSPRPRQSPTTPLPIPTPCPVPRPRNLRSASTPAAYALRPRAPCMLLPSPHYAHSRLQAHPQPIEFRVGVKTRCVHPSTRRSRVPRLLPILYPFHYPSPAPPMPFRFLSSSTKRCVTAIPSPSPLRALLPQSGMVYGMSFDTPSPARLYMHAARSRTGFPLPTHTHISRYYSSFALV</sequence>
<comment type="caution">
    <text evidence="2">The sequence shown here is derived from an EMBL/GenBank/DDBJ whole genome shotgun (WGS) entry which is preliminary data.</text>
</comment>
<feature type="region of interest" description="Disordered" evidence="1">
    <location>
        <begin position="58"/>
        <end position="134"/>
    </location>
</feature>
<evidence type="ECO:0000313" key="3">
    <source>
        <dbReference type="Proteomes" id="UP001218188"/>
    </source>
</evidence>